<proteinExistence type="predicted"/>
<dbReference type="EMBL" id="CM046388">
    <property type="protein sequence ID" value="KAI8571196.1"/>
    <property type="molecule type" value="Genomic_DNA"/>
</dbReference>
<accession>A0ACC0Q048</accession>
<name>A0ACC0Q048_RHOML</name>
<sequence>MEQSKATRQVLPNMAFAVEIKAVFYDVCGVVQMVSLTYKAKVALTHGPENVKPQVKLMKVDLIRFGMNACNCKMLKWFSRSKSTLQDSSSSFICEGLACAFGTKLYIVMFDRIIFTVPPSEYRLSALAAKPESAPKLPCLPPHVEVLVNSPLLNIEFDQVVFIELESVLGEVLCKEKCGSSVCVTLVRLGGKIREERKPVYLTDESSAILFTTLVRLGGKSREERKPVYLTDESSAFLFTNVLPGKYRLEVKHTYPGKESGEDKLCWEHFIDIDVATDDVKGITFVQKCCWVNVISTHNVDAYLTQPDGCTVNLNNKPIRLKGERYILTGQIHVDSSSLSGVDELPDNILVGILDSEGSLLFWLVLLPDLFLLKMIKLVLLYLSIQSGLFLEKYLLSLLRTQEMLDSNSTLTDNGAEVKAQGGAEPPQFDESMRMPKETIDILRDKVFGFDTFFVISQEPYEGGLFFQGNLRGQATRRRVWESIAIVVPRKTLQPETAEDKLDRAEFLKLCKRIEYTIRAWYLLQFEDLMVKEVIISFFILMEQSKATRQLLRERISEMKALQVVVPSCNKIFDLSSFGYFLLSLKYHPDVNKQPGATEKFKKISSAYEVLSDEKKRALYDRHAEAGIKSTTNPFDLFETFFGPSMAGFPGMDQAGFRTTRRSTVTKGEDICPIPTFGLKDPGDSFPPDVVDCGSKTQLEKRVVGSSLAVSLDKPIKLLIKDNRASRCPTLDQQIVAHPTRKKGHPKNKWE</sequence>
<dbReference type="Proteomes" id="UP001062846">
    <property type="component" value="Chromosome 1"/>
</dbReference>
<evidence type="ECO:0000313" key="1">
    <source>
        <dbReference type="EMBL" id="KAI8571196.1"/>
    </source>
</evidence>
<keyword evidence="2" id="KW-1185">Reference proteome</keyword>
<gene>
    <name evidence="1" type="ORF">RHMOL_Rhmol01G0100100</name>
</gene>
<organism evidence="1 2">
    <name type="scientific">Rhododendron molle</name>
    <name type="common">Chinese azalea</name>
    <name type="synonym">Azalea mollis</name>
    <dbReference type="NCBI Taxonomy" id="49168"/>
    <lineage>
        <taxon>Eukaryota</taxon>
        <taxon>Viridiplantae</taxon>
        <taxon>Streptophyta</taxon>
        <taxon>Embryophyta</taxon>
        <taxon>Tracheophyta</taxon>
        <taxon>Spermatophyta</taxon>
        <taxon>Magnoliopsida</taxon>
        <taxon>eudicotyledons</taxon>
        <taxon>Gunneridae</taxon>
        <taxon>Pentapetalae</taxon>
        <taxon>asterids</taxon>
        <taxon>Ericales</taxon>
        <taxon>Ericaceae</taxon>
        <taxon>Ericoideae</taxon>
        <taxon>Rhodoreae</taxon>
        <taxon>Rhododendron</taxon>
    </lineage>
</organism>
<evidence type="ECO:0000313" key="2">
    <source>
        <dbReference type="Proteomes" id="UP001062846"/>
    </source>
</evidence>
<reference evidence="1" key="1">
    <citation type="submission" date="2022-02" db="EMBL/GenBank/DDBJ databases">
        <title>Plant Genome Project.</title>
        <authorList>
            <person name="Zhang R.-G."/>
        </authorList>
    </citation>
    <scope>NUCLEOTIDE SEQUENCE</scope>
    <source>
        <strain evidence="1">AT1</strain>
    </source>
</reference>
<protein>
    <submittedName>
        <fullName evidence="1">Uncharacterized protein</fullName>
    </submittedName>
</protein>
<comment type="caution">
    <text evidence="1">The sequence shown here is derived from an EMBL/GenBank/DDBJ whole genome shotgun (WGS) entry which is preliminary data.</text>
</comment>